<proteinExistence type="predicted"/>
<keyword evidence="2" id="KW-1185">Reference proteome</keyword>
<reference evidence="1 2" key="1">
    <citation type="submission" date="2019-11" db="EMBL/GenBank/DDBJ databases">
        <title>Spirosoma endbachense sp. nov., isolated from a natural salt meadow.</title>
        <authorList>
            <person name="Rojas J."/>
            <person name="Ambika Manirajan B."/>
            <person name="Ratering S."/>
            <person name="Suarez C."/>
            <person name="Geissler-Plaum R."/>
            <person name="Schnell S."/>
        </authorList>
    </citation>
    <scope>NUCLEOTIDE SEQUENCE [LARGE SCALE GENOMIC DNA]</scope>
    <source>
        <strain evidence="1 2">I-24</strain>
    </source>
</reference>
<dbReference type="AlphaFoldDB" id="A0A6P1W5J2"/>
<dbReference type="Proteomes" id="UP000464577">
    <property type="component" value="Chromosome"/>
</dbReference>
<organism evidence="1 2">
    <name type="scientific">Spirosoma endbachense</name>
    <dbReference type="NCBI Taxonomy" id="2666025"/>
    <lineage>
        <taxon>Bacteria</taxon>
        <taxon>Pseudomonadati</taxon>
        <taxon>Bacteroidota</taxon>
        <taxon>Cytophagia</taxon>
        <taxon>Cytophagales</taxon>
        <taxon>Cytophagaceae</taxon>
        <taxon>Spirosoma</taxon>
    </lineage>
</organism>
<dbReference type="KEGG" id="senf:GJR95_31745"/>
<sequence length="160" mass="17485">MNMEQTDDEFGKSIRGTISGIVGNEFQYSDWGIPFFDEMTDLFVEAGYDKSLNDSPDVIAKGWAGNSRALGAEYGPYVVVAVYVAQQIGDWAIGKFCDAVFKGAKRVFSNKGYNGRIRIVIVYNDNLGIAVDSLARSDEDALLLSTSIMEASNELLQGSN</sequence>
<protein>
    <submittedName>
        <fullName evidence="1">Uncharacterized protein</fullName>
    </submittedName>
</protein>
<gene>
    <name evidence="1" type="ORF">GJR95_31745</name>
</gene>
<dbReference type="RefSeq" id="WP_162389711.1">
    <property type="nucleotide sequence ID" value="NZ_CP045997.1"/>
</dbReference>
<name>A0A6P1W5J2_9BACT</name>
<evidence type="ECO:0000313" key="2">
    <source>
        <dbReference type="Proteomes" id="UP000464577"/>
    </source>
</evidence>
<dbReference type="EMBL" id="CP045997">
    <property type="protein sequence ID" value="QHV99307.1"/>
    <property type="molecule type" value="Genomic_DNA"/>
</dbReference>
<evidence type="ECO:0000313" key="1">
    <source>
        <dbReference type="EMBL" id="QHV99307.1"/>
    </source>
</evidence>
<accession>A0A6P1W5J2</accession>